<keyword evidence="2" id="KW-1185">Reference proteome</keyword>
<gene>
    <name evidence="1" type="ORF">D3227_14735</name>
</gene>
<comment type="caution">
    <text evidence="1">The sequence shown here is derived from an EMBL/GenBank/DDBJ whole genome shotgun (WGS) entry which is preliminary data.</text>
</comment>
<accession>A0A3A5KS36</accession>
<name>A0A3A5KS36_9HYPH</name>
<protein>
    <submittedName>
        <fullName evidence="1">Uncharacterized protein</fullName>
    </submittedName>
</protein>
<proteinExistence type="predicted"/>
<sequence>MSKDFDRFFAAANAGYSHAAACSAHIFQSALKDTESASKMAALALAAEPENEIFKKIGRQIGPITTGKSGTLSKLRSQLWKAGLRI</sequence>
<dbReference type="OrthoDB" id="8097956at2"/>
<dbReference type="AlphaFoldDB" id="A0A3A5KS36"/>
<dbReference type="RefSeq" id="WP_120014839.1">
    <property type="nucleotide sequence ID" value="NZ_QZWZ01000010.1"/>
</dbReference>
<evidence type="ECO:0000313" key="2">
    <source>
        <dbReference type="Proteomes" id="UP000272706"/>
    </source>
</evidence>
<organism evidence="1 2">
    <name type="scientific">Mesorhizobium waimense</name>
    <dbReference type="NCBI Taxonomy" id="1300307"/>
    <lineage>
        <taxon>Bacteria</taxon>
        <taxon>Pseudomonadati</taxon>
        <taxon>Pseudomonadota</taxon>
        <taxon>Alphaproteobacteria</taxon>
        <taxon>Hyphomicrobiales</taxon>
        <taxon>Phyllobacteriaceae</taxon>
        <taxon>Mesorhizobium</taxon>
    </lineage>
</organism>
<evidence type="ECO:0000313" key="1">
    <source>
        <dbReference type="EMBL" id="RJT38963.1"/>
    </source>
</evidence>
<dbReference type="Proteomes" id="UP000272706">
    <property type="component" value="Unassembled WGS sequence"/>
</dbReference>
<dbReference type="EMBL" id="QZWZ01000010">
    <property type="protein sequence ID" value="RJT38963.1"/>
    <property type="molecule type" value="Genomic_DNA"/>
</dbReference>
<reference evidence="1 2" key="1">
    <citation type="submission" date="2018-09" db="EMBL/GenBank/DDBJ databases">
        <title>Mesorhizobium carmichaelinearum sp. nov. isolated from Carmichaelinea spp. root nodules in New Zealand.</title>
        <authorList>
            <person name="De Meyer S.E."/>
        </authorList>
    </citation>
    <scope>NUCLEOTIDE SEQUENCE [LARGE SCALE GENOMIC DNA]</scope>
    <source>
        <strain evidence="1 2">ICMP19557</strain>
    </source>
</reference>